<reference evidence="2" key="2">
    <citation type="submission" date="2022-10" db="EMBL/GenBank/DDBJ databases">
        <authorList>
            <consortium name="ENA_rothamsted_submissions"/>
            <consortium name="culmorum"/>
            <person name="King R."/>
        </authorList>
    </citation>
    <scope>NUCLEOTIDE SEQUENCE</scope>
</reference>
<evidence type="ECO:0000259" key="1">
    <source>
        <dbReference type="Pfam" id="PF17180"/>
    </source>
</evidence>
<name>A0A9N9X1V2_PHACE</name>
<dbReference type="Proteomes" id="UP001153737">
    <property type="component" value="Chromosome 1"/>
</dbReference>
<dbReference type="EMBL" id="OU896707">
    <property type="protein sequence ID" value="CAG9812579.1"/>
    <property type="molecule type" value="Genomic_DNA"/>
</dbReference>
<reference evidence="2" key="1">
    <citation type="submission" date="2022-01" db="EMBL/GenBank/DDBJ databases">
        <authorList>
            <person name="King R."/>
        </authorList>
    </citation>
    <scope>NUCLEOTIDE SEQUENCE</scope>
</reference>
<dbReference type="OrthoDB" id="10038672at2759"/>
<evidence type="ECO:0000313" key="3">
    <source>
        <dbReference type="Proteomes" id="UP001153737"/>
    </source>
</evidence>
<keyword evidence="3" id="KW-1185">Reference proteome</keyword>
<feature type="domain" description="Zinc finger" evidence="1">
    <location>
        <begin position="15"/>
        <end position="54"/>
    </location>
</feature>
<dbReference type="AlphaFoldDB" id="A0A9N9X1V2"/>
<proteinExistence type="predicted"/>
<sequence length="67" mass="8031">MGIINSRRKAKEKEKRCFEQDLCPKCNKRWSSGYTWPILGQKCKKCRIFVLPHYTVPLEDLRDEDDE</sequence>
<evidence type="ECO:0000313" key="2">
    <source>
        <dbReference type="EMBL" id="CAG9812579.1"/>
    </source>
</evidence>
<accession>A0A9N9X1V2</accession>
<protein>
    <recommendedName>
        <fullName evidence="1">Zinc finger domain-containing protein</fullName>
    </recommendedName>
</protein>
<dbReference type="InterPro" id="IPR033446">
    <property type="entry name" value="ZCCHC24_Znf-3CxxC"/>
</dbReference>
<gene>
    <name evidence="2" type="ORF">PHAECO_LOCUS1000</name>
</gene>
<dbReference type="Pfam" id="PF17180">
    <property type="entry name" value="Zn_ribbon_3CxxC_2"/>
    <property type="match status" value="1"/>
</dbReference>
<organism evidence="2 3">
    <name type="scientific">Phaedon cochleariae</name>
    <name type="common">Mustard beetle</name>
    <dbReference type="NCBI Taxonomy" id="80249"/>
    <lineage>
        <taxon>Eukaryota</taxon>
        <taxon>Metazoa</taxon>
        <taxon>Ecdysozoa</taxon>
        <taxon>Arthropoda</taxon>
        <taxon>Hexapoda</taxon>
        <taxon>Insecta</taxon>
        <taxon>Pterygota</taxon>
        <taxon>Neoptera</taxon>
        <taxon>Endopterygota</taxon>
        <taxon>Coleoptera</taxon>
        <taxon>Polyphaga</taxon>
        <taxon>Cucujiformia</taxon>
        <taxon>Chrysomeloidea</taxon>
        <taxon>Chrysomelidae</taxon>
        <taxon>Chrysomelinae</taxon>
        <taxon>Chrysomelini</taxon>
        <taxon>Phaedon</taxon>
    </lineage>
</organism>